<evidence type="ECO:0000313" key="2">
    <source>
        <dbReference type="Proteomes" id="UP001154114"/>
    </source>
</evidence>
<protein>
    <submittedName>
        <fullName evidence="1">Uncharacterized protein</fullName>
    </submittedName>
</protein>
<sequence>MHGTMARCRRINHSFAAVYVQMQSLPDSSATPVVYQIPKQRYCMFIRVRPILKARLESSRMSWRTRMGKSGQREMTRKLVFGSPLERSHTMQAVYNDTLTSSLQISFRVATRVNNVLKVPEGLLDATQHLFCSESTGSLEGRNVYYDIDVIKSVTSSSVA</sequence>
<name>A0A9N8PYY7_CHRIL</name>
<accession>A0A9N8PYY7</accession>
<dbReference type="Proteomes" id="UP001154114">
    <property type="component" value="Chromosome 1"/>
</dbReference>
<dbReference type="EMBL" id="LR824004">
    <property type="protein sequence ID" value="CAD0193804.1"/>
    <property type="molecule type" value="Genomic_DNA"/>
</dbReference>
<keyword evidence="2" id="KW-1185">Reference proteome</keyword>
<gene>
    <name evidence="1" type="ORF">CINC_LOCUS101</name>
</gene>
<organism evidence="1 2">
    <name type="scientific">Chrysodeixis includens</name>
    <name type="common">Soybean looper</name>
    <name type="synonym">Pseudoplusia includens</name>
    <dbReference type="NCBI Taxonomy" id="689277"/>
    <lineage>
        <taxon>Eukaryota</taxon>
        <taxon>Metazoa</taxon>
        <taxon>Ecdysozoa</taxon>
        <taxon>Arthropoda</taxon>
        <taxon>Hexapoda</taxon>
        <taxon>Insecta</taxon>
        <taxon>Pterygota</taxon>
        <taxon>Neoptera</taxon>
        <taxon>Endopterygota</taxon>
        <taxon>Lepidoptera</taxon>
        <taxon>Glossata</taxon>
        <taxon>Ditrysia</taxon>
        <taxon>Noctuoidea</taxon>
        <taxon>Noctuidae</taxon>
        <taxon>Plusiinae</taxon>
        <taxon>Chrysodeixis</taxon>
    </lineage>
</organism>
<dbReference type="AlphaFoldDB" id="A0A9N8PYY7"/>
<evidence type="ECO:0000313" key="1">
    <source>
        <dbReference type="EMBL" id="CAD0193804.1"/>
    </source>
</evidence>
<reference evidence="1" key="1">
    <citation type="submission" date="2021-12" db="EMBL/GenBank/DDBJ databases">
        <authorList>
            <person name="King R."/>
        </authorList>
    </citation>
    <scope>NUCLEOTIDE SEQUENCE</scope>
</reference>
<proteinExistence type="predicted"/>